<dbReference type="SMART" id="SM00382">
    <property type="entry name" value="AAA"/>
    <property type="match status" value="1"/>
</dbReference>
<dbReference type="GO" id="GO:0016887">
    <property type="term" value="F:ATP hydrolysis activity"/>
    <property type="evidence" value="ECO:0007669"/>
    <property type="project" value="InterPro"/>
</dbReference>
<organism evidence="5 6">
    <name type="scientific">Actinobacillus delphinicola</name>
    <dbReference type="NCBI Taxonomy" id="51161"/>
    <lineage>
        <taxon>Bacteria</taxon>
        <taxon>Pseudomonadati</taxon>
        <taxon>Pseudomonadota</taxon>
        <taxon>Gammaproteobacteria</taxon>
        <taxon>Pasteurellales</taxon>
        <taxon>Pasteurellaceae</taxon>
        <taxon>Actinobacillus</taxon>
    </lineage>
</organism>
<dbReference type="KEGG" id="adp:NCTC12871_00803"/>
<dbReference type="PANTHER" id="PTHR23073">
    <property type="entry name" value="26S PROTEASOME REGULATORY SUBUNIT"/>
    <property type="match status" value="1"/>
</dbReference>
<name>A0A448TTL5_9PAST</name>
<accession>A0A448TTL5</accession>
<feature type="domain" description="AAA+ ATPase" evidence="4">
    <location>
        <begin position="100"/>
        <end position="239"/>
    </location>
</feature>
<keyword evidence="3" id="KW-0067">ATP-binding</keyword>
<dbReference type="EMBL" id="LR134510">
    <property type="protein sequence ID" value="VEJ09350.1"/>
    <property type="molecule type" value="Genomic_DNA"/>
</dbReference>
<keyword evidence="2" id="KW-0547">Nucleotide-binding</keyword>
<dbReference type="GO" id="GO:0005524">
    <property type="term" value="F:ATP binding"/>
    <property type="evidence" value="ECO:0007669"/>
    <property type="project" value="UniProtKB-KW"/>
</dbReference>
<evidence type="ECO:0000256" key="1">
    <source>
        <dbReference type="ARBA" id="ARBA00006914"/>
    </source>
</evidence>
<proteinExistence type="inferred from homology"/>
<evidence type="ECO:0000256" key="2">
    <source>
        <dbReference type="ARBA" id="ARBA00022741"/>
    </source>
</evidence>
<keyword evidence="5" id="KW-0647">Proteasome</keyword>
<dbReference type="InterPro" id="IPR003593">
    <property type="entry name" value="AAA+_ATPase"/>
</dbReference>
<dbReference type="InterPro" id="IPR050221">
    <property type="entry name" value="26S_Proteasome_ATPase"/>
</dbReference>
<dbReference type="InterPro" id="IPR027417">
    <property type="entry name" value="P-loop_NTPase"/>
</dbReference>
<dbReference type="InterPro" id="IPR003959">
    <property type="entry name" value="ATPase_AAA_core"/>
</dbReference>
<evidence type="ECO:0000259" key="4">
    <source>
        <dbReference type="SMART" id="SM00382"/>
    </source>
</evidence>
<gene>
    <name evidence="5" type="ORF">NCTC12871_00803</name>
</gene>
<keyword evidence="6" id="KW-1185">Reference proteome</keyword>
<evidence type="ECO:0000313" key="5">
    <source>
        <dbReference type="EMBL" id="VEJ09350.1"/>
    </source>
</evidence>
<reference evidence="5 6" key="1">
    <citation type="submission" date="2018-12" db="EMBL/GenBank/DDBJ databases">
        <authorList>
            <consortium name="Pathogen Informatics"/>
        </authorList>
    </citation>
    <scope>NUCLEOTIDE SEQUENCE [LARGE SCALE GENOMIC DNA]</scope>
    <source>
        <strain evidence="5 6">NCTC12871</strain>
    </source>
</reference>
<dbReference type="Proteomes" id="UP000279799">
    <property type="component" value="Chromosome"/>
</dbReference>
<dbReference type="SUPFAM" id="SSF52540">
    <property type="entry name" value="P-loop containing nucleoside triphosphate hydrolases"/>
    <property type="match status" value="1"/>
</dbReference>
<sequence length="353" mass="40730">MMKKQNILNLIKFHVERNENSFRNEATTIAKYFDRIGDDQLAEYIMGLMSESNLYMPQCSDFESDYLKQVDISNLDSVNLPLEILEDIKGVINAVNHNIGINKFLFEGLPGTGKTEAAKNVARLLNRSLFIVDFENLIDSKLGQTNKNIINVFKEINMIPNADKVVILFDEIDVIALDRINLNDVREMGRATSTILRELDRLTDLNKEIVIIATTNLYSSFDKALARRFDAVINFNRYSKDDLIEVADHFFSFFIKKFNGIPKDTRLFKKILKQAKHIPYPGDLKNVIKTSLAFSNASYEYDYIRRLYNSFIGNLDQKDINQLYNEGFTVREIEKLKDESKSSVSRKLSKEEV</sequence>
<comment type="similarity">
    <text evidence="1">Belongs to the AAA ATPase family.</text>
</comment>
<dbReference type="CDD" id="cd19481">
    <property type="entry name" value="RecA-like_protease"/>
    <property type="match status" value="1"/>
</dbReference>
<evidence type="ECO:0000256" key="3">
    <source>
        <dbReference type="ARBA" id="ARBA00022840"/>
    </source>
</evidence>
<evidence type="ECO:0000313" key="6">
    <source>
        <dbReference type="Proteomes" id="UP000279799"/>
    </source>
</evidence>
<dbReference type="AlphaFoldDB" id="A0A448TTL5"/>
<dbReference type="Pfam" id="PF00004">
    <property type="entry name" value="AAA"/>
    <property type="match status" value="1"/>
</dbReference>
<dbReference type="Gene3D" id="3.40.50.300">
    <property type="entry name" value="P-loop containing nucleotide triphosphate hydrolases"/>
    <property type="match status" value="1"/>
</dbReference>
<dbReference type="RefSeq" id="WP_232019079.1">
    <property type="nucleotide sequence ID" value="NZ_LR134510.1"/>
</dbReference>
<protein>
    <submittedName>
        <fullName evidence="5">Proteasome-activating nucleotidase</fullName>
    </submittedName>
</protein>
<dbReference type="GO" id="GO:0000502">
    <property type="term" value="C:proteasome complex"/>
    <property type="evidence" value="ECO:0007669"/>
    <property type="project" value="UniProtKB-KW"/>
</dbReference>